<gene>
    <name evidence="1" type="ORF">NDR89_23425</name>
</gene>
<accession>A0ABY4VU87</accession>
<protein>
    <submittedName>
        <fullName evidence="1">PilW family protein</fullName>
    </submittedName>
</protein>
<keyword evidence="2" id="KW-1185">Reference proteome</keyword>
<dbReference type="EMBL" id="CP098736">
    <property type="protein sequence ID" value="USE79544.1"/>
    <property type="molecule type" value="Genomic_DNA"/>
</dbReference>
<proteinExistence type="predicted"/>
<dbReference type="Proteomes" id="UP001056648">
    <property type="component" value="Chromosome 2"/>
</dbReference>
<organism evidence="1 2">
    <name type="scientific">Cupriavidus gilardii</name>
    <dbReference type="NCBI Taxonomy" id="82541"/>
    <lineage>
        <taxon>Bacteria</taxon>
        <taxon>Pseudomonadati</taxon>
        <taxon>Pseudomonadota</taxon>
        <taxon>Betaproteobacteria</taxon>
        <taxon>Burkholderiales</taxon>
        <taxon>Burkholderiaceae</taxon>
        <taxon>Cupriavidus</taxon>
    </lineage>
</organism>
<sequence length="307" mass="31613">MPAGSSLVDVMVGLLLGTLATGAAVTVFLTVRSAYAIAAEQRELEQRGAALLDAIATLLRHAGWHPDPTTALPPPLSGRDDCGQPRLGGTLACDKPGVAGSDALLIRFGGDHPAGDPTLPDRYLTDCSGYPVPIAAAPVATRPASAPPAADYLTANLLYVADGADGEPQLLCRYPGRGDGGNGGGSAGRTWSTGALARGVETLQLRYGIDRDGDGRVDAFLRASELAVAGPGAWCSVLAVQIALVLRTGAGTDAAPRPMLPLLPARMAGEQGDDIVFRPRSRPNASRRVFATTVWLRNAPFCAGSPC</sequence>
<reference evidence="1" key="1">
    <citation type="submission" date="2022-06" db="EMBL/GenBank/DDBJ databases">
        <title>Complete genome sequence and characterization of Cupriavidus gilardii QJ1 isolated from contaminating cells.</title>
        <authorList>
            <person name="Qi J."/>
        </authorList>
    </citation>
    <scope>NUCLEOTIDE SEQUENCE</scope>
    <source>
        <strain evidence="1">QJ1</strain>
    </source>
</reference>
<dbReference type="RefSeq" id="WP_252252990.1">
    <property type="nucleotide sequence ID" value="NZ_CP098736.1"/>
</dbReference>
<dbReference type="Pfam" id="PF16074">
    <property type="entry name" value="PilW"/>
    <property type="match status" value="1"/>
</dbReference>
<dbReference type="InterPro" id="IPR032092">
    <property type="entry name" value="PilW"/>
</dbReference>
<evidence type="ECO:0000313" key="1">
    <source>
        <dbReference type="EMBL" id="USE79544.1"/>
    </source>
</evidence>
<evidence type="ECO:0000313" key="2">
    <source>
        <dbReference type="Proteomes" id="UP001056648"/>
    </source>
</evidence>
<name>A0ABY4VU87_9BURK</name>